<feature type="compositionally biased region" description="Polar residues" evidence="1">
    <location>
        <begin position="522"/>
        <end position="534"/>
    </location>
</feature>
<dbReference type="VEuPathDB" id="PlasmoDB:PVBDA_0402200"/>
<dbReference type="VEuPathDB" id="PlasmoDB:PVVCY_0900010"/>
<dbReference type="EMBL" id="LR865425">
    <property type="protein sequence ID" value="CAD2097511.1"/>
    <property type="molecule type" value="Genomic_DNA"/>
</dbReference>
<feature type="compositionally biased region" description="Low complexity" evidence="1">
    <location>
        <begin position="391"/>
        <end position="404"/>
    </location>
</feature>
<reference evidence="3 4" key="1">
    <citation type="submission" date="2020-08" db="EMBL/GenBank/DDBJ databases">
        <authorList>
            <person name="Ramaprasad A."/>
        </authorList>
    </citation>
    <scope>NUCLEOTIDE SEQUENCE [LARGE SCALE GENOMIC DNA]</scope>
</reference>
<feature type="compositionally biased region" description="Polar residues" evidence="1">
    <location>
        <begin position="541"/>
        <end position="554"/>
    </location>
</feature>
<dbReference type="Pfam" id="PF06022">
    <property type="entry name" value="Cir_Bir_Yir"/>
    <property type="match status" value="1"/>
</dbReference>
<feature type="compositionally biased region" description="Low complexity" evidence="1">
    <location>
        <begin position="330"/>
        <end position="343"/>
    </location>
</feature>
<feature type="compositionally biased region" description="Low complexity" evidence="1">
    <location>
        <begin position="565"/>
        <end position="575"/>
    </location>
</feature>
<feature type="compositionally biased region" description="Polar residues" evidence="1">
    <location>
        <begin position="308"/>
        <end position="322"/>
    </location>
</feature>
<dbReference type="InterPro" id="IPR006477">
    <property type="entry name" value="Yir_bir_cir"/>
</dbReference>
<feature type="region of interest" description="Disordered" evidence="1">
    <location>
        <begin position="522"/>
        <end position="613"/>
    </location>
</feature>
<feature type="compositionally biased region" description="Pro residues" evidence="1">
    <location>
        <begin position="576"/>
        <end position="585"/>
    </location>
</feature>
<evidence type="ECO:0000256" key="2">
    <source>
        <dbReference type="SAM" id="Phobius"/>
    </source>
</evidence>
<evidence type="ECO:0000313" key="4">
    <source>
        <dbReference type="Proteomes" id="UP000515697"/>
    </source>
</evidence>
<name>A0A6V7SEM0_PLAVN</name>
<dbReference type="VEuPathDB" id="PlasmoDB:PVLDE_0502640"/>
<feature type="transmembrane region" description="Helical" evidence="2">
    <location>
        <begin position="741"/>
        <end position="761"/>
    </location>
</feature>
<dbReference type="VEuPathDB" id="PlasmoDB:PVBDA_0702350"/>
<evidence type="ECO:0000256" key="1">
    <source>
        <dbReference type="SAM" id="MobiDB-lite"/>
    </source>
</evidence>
<keyword evidence="2" id="KW-0472">Membrane</keyword>
<organism evidence="3 4">
    <name type="scientific">Plasmodium vinckei</name>
    <dbReference type="NCBI Taxonomy" id="5860"/>
    <lineage>
        <taxon>Eukaryota</taxon>
        <taxon>Sar</taxon>
        <taxon>Alveolata</taxon>
        <taxon>Apicomplexa</taxon>
        <taxon>Aconoidasida</taxon>
        <taxon>Haemosporida</taxon>
        <taxon>Plasmodiidae</taxon>
        <taxon>Plasmodium</taxon>
        <taxon>Plasmodium (Vinckeia)</taxon>
    </lineage>
</organism>
<dbReference type="VEuPathDB" id="PlasmoDB:PVSEL_0400090"/>
<proteinExistence type="predicted"/>
<sequence>MANEACKFLREVDAYFNNEIVDEKKFNNSNLFTYRCPYDKINRTYRNCENNNERINTLGGYLYEKLSKIANNLNGKGDNGNRHIEIFIMWLCDKLYKLEENKIKTLDEFYKNHLEKYMPNFNYWNVIDSKKVYKKADVWYMSELYKLLNCICNIVIEYNKKKKNKNKTKIENYSSQCYEKFKSVYDNVKNCYSYFHLLKYLKSIYDDIRDDAIKDADTKRNAIRKAFITNNAFKKAASAHKNNLGEAFEQILNASTISLIDLTTPDWSQRFLNESDKILDFHTQFCINSYSDLVEQVKKQQELESKNQPKAQPQTDPPSASLTKLPAPLQASQQSGTSPQSGTNDSDKGQGASKSEKTDSGTQKGNSDSEGGGKGGTNNLSGSTGGGSGNRTGDTSGGQSNQGGSDDGSKALGGQVPTHPSGKSNEHLPSNWGMNLNLMSHIPSASDIYQSSKDILTSATNQVSSAYNSAMTIAQGTYDKTVSIAKNAYGNVVSTVKETYTRSTDYISGAVNSITIQLNPFGSSQLGDNQPGSNSSGGGTDKSNQSQPNLKQQVNPPPSLPPSPSQSQTPSSSQPQDPPQTPPDPSLKSIDSQTSSTPIQQIAPTDGNRVSQIPLSAQGTLPSSITDPSTQWNGSITGIVAKMNEKPSIWCIGSNNKCDITGISIIIISISIVLTIIYKYLSLGCTSKSKRKKSVKKVINSIGGKRPIQIIIKSYDRNKDLKPVINSVGRKKDPTLNIYKLMRADPVPFINVFFLLIFFVYKRKYDFLEL</sequence>
<keyword evidence="2" id="KW-0812">Transmembrane</keyword>
<dbReference type="AlphaFoldDB" id="A0A6V7SEM0"/>
<keyword evidence="2" id="KW-1133">Transmembrane helix</keyword>
<dbReference type="VEuPathDB" id="PlasmoDB:PVPCR_0301910"/>
<dbReference type="Proteomes" id="UP000515697">
    <property type="component" value="Chromosome PVSEL_04"/>
</dbReference>
<protein>
    <submittedName>
        <fullName evidence="3">PIR protein CIR protein</fullName>
    </submittedName>
</protein>
<accession>A0A6V7SEM0</accession>
<feature type="compositionally biased region" description="Pro residues" evidence="1">
    <location>
        <begin position="555"/>
        <end position="564"/>
    </location>
</feature>
<feature type="transmembrane region" description="Helical" evidence="2">
    <location>
        <begin position="660"/>
        <end position="681"/>
    </location>
</feature>
<gene>
    <name evidence="3" type="ORF">PVSEL_0400090</name>
</gene>
<feature type="compositionally biased region" description="Polar residues" evidence="1">
    <location>
        <begin position="589"/>
        <end position="613"/>
    </location>
</feature>
<evidence type="ECO:0000313" key="3">
    <source>
        <dbReference type="EMBL" id="CAD2097511.1"/>
    </source>
</evidence>
<feature type="region of interest" description="Disordered" evidence="1">
    <location>
        <begin position="299"/>
        <end position="430"/>
    </location>
</feature>